<feature type="repeat" description="TPR" evidence="1">
    <location>
        <begin position="318"/>
        <end position="351"/>
    </location>
</feature>
<proteinExistence type="predicted"/>
<accession>A0A4Y9FA09</accession>
<dbReference type="PROSITE" id="PS50005">
    <property type="entry name" value="TPR"/>
    <property type="match status" value="2"/>
</dbReference>
<dbReference type="Gene3D" id="1.25.40.10">
    <property type="entry name" value="Tetratricopeptide repeat domain"/>
    <property type="match status" value="1"/>
</dbReference>
<evidence type="ECO:0000313" key="2">
    <source>
        <dbReference type="EMBL" id="TFU25440.1"/>
    </source>
</evidence>
<dbReference type="EMBL" id="SJZF01000022">
    <property type="protein sequence ID" value="TFU25440.1"/>
    <property type="molecule type" value="Genomic_DNA"/>
</dbReference>
<evidence type="ECO:0000256" key="1">
    <source>
        <dbReference type="PROSITE-ProRule" id="PRU00339"/>
    </source>
</evidence>
<dbReference type="SMART" id="SM00028">
    <property type="entry name" value="TPR"/>
    <property type="match status" value="3"/>
</dbReference>
<reference evidence="2 3" key="1">
    <citation type="submission" date="2019-03" db="EMBL/GenBank/DDBJ databases">
        <title>Thermus tengchongensis species for the arsenic transformation mechanism.</title>
        <authorList>
            <person name="Yuan G.C."/>
        </authorList>
    </citation>
    <scope>NUCLEOTIDE SEQUENCE [LARGE SCALE GENOMIC DNA]</scope>
    <source>
        <strain evidence="2 3">15W</strain>
    </source>
</reference>
<sequence>MVTPRRFLALFLLLGLGLAQGLVLPFEGPQGFRLAQAFAQGLKAPPPTLLALLLPDLPWRNSYDLTGGLYTRAGARLAQAATGAEWVLLGKQEEGSLRLFLAREDGVKEGLFRTPDLAWLWLQGEGLAQKFSSLPYPSLSEEELRERAHGVNPDPLHQSALDLKEGRGSGLLEGILPEKLLLLWQGKLPPAYQAFALLSQGKREEALKLAETLLKGDVLEKTAAELVFRTLEDPRWKEAARTLAQAFPELPLAWEEVSFAAFAEGKGEEARDALLKALKLRPDYWLYWTNLGWAYYLAGDLPRAILASEQAVKLRPNATAYYNLGLFKAIYGDFLGAKAAYDRALRLDEGEDFLEALKDLEERTEPLALFFRAYVAERAGLPAKGLYQAFLETYPRHPLAQAARRALNREEGGLVLEVKKLALIPGDLEARPFHAGEAVFPEVKLTGSPYLPRHELQTLLYKEGTLVAQEKKPLGFPPLTAALEEVASAVTLPEPGRYVLEVRYGEAQALIPLEVGPESLARRLYALGLEVRDLSGNLLLTPKETLGPDGDRLLLEKTLEALKEAAPLATSARLTTPLPQGPYAGKSIQELLKNPTLEMVRSFFQKVVEAPELLADNDVVNALVNWLLESR</sequence>
<gene>
    <name evidence="2" type="ORF">E0687_10970</name>
</gene>
<dbReference type="RefSeq" id="WP_135260859.1">
    <property type="nucleotide sequence ID" value="NZ_SJZF01000022.1"/>
</dbReference>
<name>A0A4Y9FA09_9DEIN</name>
<dbReference type="Pfam" id="PF13432">
    <property type="entry name" value="TPR_16"/>
    <property type="match status" value="1"/>
</dbReference>
<feature type="repeat" description="TPR" evidence="1">
    <location>
        <begin position="251"/>
        <end position="284"/>
    </location>
</feature>
<protein>
    <submittedName>
        <fullName evidence="2">Uncharacterized protein</fullName>
    </submittedName>
</protein>
<dbReference type="Proteomes" id="UP000297668">
    <property type="component" value="Unassembled WGS sequence"/>
</dbReference>
<dbReference type="InterPro" id="IPR019734">
    <property type="entry name" value="TPR_rpt"/>
</dbReference>
<dbReference type="InterPro" id="IPR011990">
    <property type="entry name" value="TPR-like_helical_dom_sf"/>
</dbReference>
<dbReference type="Pfam" id="PF13181">
    <property type="entry name" value="TPR_8"/>
    <property type="match status" value="1"/>
</dbReference>
<keyword evidence="1" id="KW-0802">TPR repeat</keyword>
<dbReference type="AlphaFoldDB" id="A0A4Y9FA09"/>
<dbReference type="SUPFAM" id="SSF48452">
    <property type="entry name" value="TPR-like"/>
    <property type="match status" value="1"/>
</dbReference>
<evidence type="ECO:0000313" key="3">
    <source>
        <dbReference type="Proteomes" id="UP000297668"/>
    </source>
</evidence>
<comment type="caution">
    <text evidence="2">The sequence shown here is derived from an EMBL/GenBank/DDBJ whole genome shotgun (WGS) entry which is preliminary data.</text>
</comment>
<organism evidence="2 3">
    <name type="scientific">Thermus tengchongensis</name>
    <dbReference type="NCBI Taxonomy" id="1214928"/>
    <lineage>
        <taxon>Bacteria</taxon>
        <taxon>Thermotogati</taxon>
        <taxon>Deinococcota</taxon>
        <taxon>Deinococci</taxon>
        <taxon>Thermales</taxon>
        <taxon>Thermaceae</taxon>
        <taxon>Thermus</taxon>
    </lineage>
</organism>